<name>A0A1I3XIL1_9ACTN</name>
<dbReference type="PIRSF" id="PIRSF016498">
    <property type="entry name" value="UCP016498"/>
    <property type="match status" value="1"/>
</dbReference>
<dbReference type="Proteomes" id="UP000199111">
    <property type="component" value="Unassembled WGS sequence"/>
</dbReference>
<dbReference type="EMBL" id="FOQY01000019">
    <property type="protein sequence ID" value="SFK19300.1"/>
    <property type="molecule type" value="Genomic_DNA"/>
</dbReference>
<accession>A0A1I3XIL1</accession>
<keyword evidence="2" id="KW-1185">Reference proteome</keyword>
<proteinExistence type="predicted"/>
<dbReference type="RefSeq" id="WP_093889458.1">
    <property type="nucleotide sequence ID" value="NZ_FOQY01000019.1"/>
</dbReference>
<reference evidence="2" key="1">
    <citation type="submission" date="2016-10" db="EMBL/GenBank/DDBJ databases">
        <authorList>
            <person name="Varghese N."/>
            <person name="Submissions S."/>
        </authorList>
    </citation>
    <scope>NUCLEOTIDE SEQUENCE [LARGE SCALE GENOMIC DNA]</scope>
    <source>
        <strain evidence="2">CGMCC 4.2126</strain>
    </source>
</reference>
<dbReference type="GeneID" id="96300784"/>
<sequence>MDRIFTVEQARALMPALLERADEFVSLRGDLAELARDLREHGVSESGGLPEAKAFEARLDEILGWFEAHGIEIKGVAPLLVDFPSVFDGVPVRLCWLEGDRDLAWYHREDLGFAGRRPLRRA</sequence>
<evidence type="ECO:0000313" key="1">
    <source>
        <dbReference type="EMBL" id="SFK19300.1"/>
    </source>
</evidence>
<dbReference type="InterPro" id="IPR018699">
    <property type="entry name" value="DUF2203"/>
</dbReference>
<protein>
    <recommendedName>
        <fullName evidence="3">DUF2203 domain-containing protein</fullName>
    </recommendedName>
</protein>
<organism evidence="1 2">
    <name type="scientific">Streptosporangium canum</name>
    <dbReference type="NCBI Taxonomy" id="324952"/>
    <lineage>
        <taxon>Bacteria</taxon>
        <taxon>Bacillati</taxon>
        <taxon>Actinomycetota</taxon>
        <taxon>Actinomycetes</taxon>
        <taxon>Streptosporangiales</taxon>
        <taxon>Streptosporangiaceae</taxon>
        <taxon>Streptosporangium</taxon>
    </lineage>
</organism>
<dbReference type="Pfam" id="PF09969">
    <property type="entry name" value="DUF2203"/>
    <property type="match status" value="1"/>
</dbReference>
<gene>
    <name evidence="1" type="ORF">SAMN05216275_11961</name>
</gene>
<evidence type="ECO:0008006" key="3">
    <source>
        <dbReference type="Google" id="ProtNLM"/>
    </source>
</evidence>
<dbReference type="AlphaFoldDB" id="A0A1I3XIL1"/>
<evidence type="ECO:0000313" key="2">
    <source>
        <dbReference type="Proteomes" id="UP000199111"/>
    </source>
</evidence>